<reference evidence="17 18" key="1">
    <citation type="submission" date="2016-11" db="EMBL/GenBank/DDBJ databases">
        <title>Complete genome sequencing of Virgibacillus halodenitrificans PDB-F2.</title>
        <authorList>
            <person name="Sun Z."/>
            <person name="Zhou Y."/>
            <person name="Li H."/>
        </authorList>
    </citation>
    <scope>NUCLEOTIDE SEQUENCE [LARGE SCALE GENOMIC DNA]</scope>
    <source>
        <strain evidence="17 18">PDB-F2</strain>
    </source>
</reference>
<comment type="subcellular location">
    <subcellularLocation>
        <location evidence="2">Cell membrane</location>
        <topology evidence="2">Multi-pass membrane protein</topology>
    </subcellularLocation>
</comment>
<dbReference type="GO" id="GO:0005524">
    <property type="term" value="F:ATP binding"/>
    <property type="evidence" value="ECO:0007669"/>
    <property type="project" value="UniProtKB-KW"/>
</dbReference>
<keyword evidence="12" id="KW-0902">Two-component regulatory system</keyword>
<keyword evidence="8" id="KW-0547">Nucleotide-binding</keyword>
<evidence type="ECO:0000256" key="10">
    <source>
        <dbReference type="ARBA" id="ARBA00022840"/>
    </source>
</evidence>
<dbReference type="GeneID" id="71515970"/>
<gene>
    <name evidence="17" type="ORF">BME96_16285</name>
</gene>
<dbReference type="GO" id="GO:0005886">
    <property type="term" value="C:plasma membrane"/>
    <property type="evidence" value="ECO:0007669"/>
    <property type="project" value="UniProtKB-SubCell"/>
</dbReference>
<evidence type="ECO:0000313" key="18">
    <source>
        <dbReference type="Proteomes" id="UP000182945"/>
    </source>
</evidence>
<dbReference type="InterPro" id="IPR003594">
    <property type="entry name" value="HATPase_dom"/>
</dbReference>
<name>A0AAC9J2Z8_VIRHA</name>
<keyword evidence="9" id="KW-0418">Kinase</keyword>
<evidence type="ECO:0000256" key="1">
    <source>
        <dbReference type="ARBA" id="ARBA00000085"/>
    </source>
</evidence>
<protein>
    <recommendedName>
        <fullName evidence="3">histidine kinase</fullName>
        <ecNumber evidence="3">2.7.13.3</ecNumber>
    </recommendedName>
</protein>
<dbReference type="PANTHER" id="PTHR34220:SF11">
    <property type="entry name" value="SENSOR PROTEIN KINASE HPTS"/>
    <property type="match status" value="1"/>
</dbReference>
<dbReference type="Pfam" id="PF02518">
    <property type="entry name" value="HATPase_c"/>
    <property type="match status" value="1"/>
</dbReference>
<evidence type="ECO:0000256" key="6">
    <source>
        <dbReference type="ARBA" id="ARBA00022679"/>
    </source>
</evidence>
<feature type="domain" description="Histidine kinase" evidence="15">
    <location>
        <begin position="275"/>
        <end position="475"/>
    </location>
</feature>
<dbReference type="InterPro" id="IPR005467">
    <property type="entry name" value="His_kinase_dom"/>
</dbReference>
<dbReference type="InterPro" id="IPR050640">
    <property type="entry name" value="Bact_2-comp_sensor_kinase"/>
</dbReference>
<evidence type="ECO:0000256" key="13">
    <source>
        <dbReference type="ARBA" id="ARBA00023136"/>
    </source>
</evidence>
<evidence type="ECO:0000256" key="14">
    <source>
        <dbReference type="SAM" id="Phobius"/>
    </source>
</evidence>
<evidence type="ECO:0000259" key="15">
    <source>
        <dbReference type="PROSITE" id="PS50109"/>
    </source>
</evidence>
<keyword evidence="13 14" id="KW-0472">Membrane</keyword>
<evidence type="ECO:0000256" key="2">
    <source>
        <dbReference type="ARBA" id="ARBA00004651"/>
    </source>
</evidence>
<dbReference type="InterPro" id="IPR010559">
    <property type="entry name" value="Sig_transdc_His_kin_internal"/>
</dbReference>
<dbReference type="Pfam" id="PF00672">
    <property type="entry name" value="HAMP"/>
    <property type="match status" value="1"/>
</dbReference>
<dbReference type="SMART" id="SM00304">
    <property type="entry name" value="HAMP"/>
    <property type="match status" value="1"/>
</dbReference>
<feature type="transmembrane region" description="Helical" evidence="14">
    <location>
        <begin position="174"/>
        <end position="196"/>
    </location>
</feature>
<dbReference type="CDD" id="cd06225">
    <property type="entry name" value="HAMP"/>
    <property type="match status" value="1"/>
</dbReference>
<evidence type="ECO:0000259" key="16">
    <source>
        <dbReference type="PROSITE" id="PS50885"/>
    </source>
</evidence>
<dbReference type="InterPro" id="IPR004358">
    <property type="entry name" value="Sig_transdc_His_kin-like_C"/>
</dbReference>
<dbReference type="Gene3D" id="6.10.340.10">
    <property type="match status" value="1"/>
</dbReference>
<feature type="domain" description="HAMP" evidence="16">
    <location>
        <begin position="198"/>
        <end position="251"/>
    </location>
</feature>
<dbReference type="InterPro" id="IPR003660">
    <property type="entry name" value="HAMP_dom"/>
</dbReference>
<dbReference type="PANTHER" id="PTHR34220">
    <property type="entry name" value="SENSOR HISTIDINE KINASE YPDA"/>
    <property type="match status" value="1"/>
</dbReference>
<evidence type="ECO:0000256" key="7">
    <source>
        <dbReference type="ARBA" id="ARBA00022692"/>
    </source>
</evidence>
<evidence type="ECO:0000256" key="5">
    <source>
        <dbReference type="ARBA" id="ARBA00022553"/>
    </source>
</evidence>
<dbReference type="AlphaFoldDB" id="A0AAC9J2Z8"/>
<evidence type="ECO:0000313" key="17">
    <source>
        <dbReference type="EMBL" id="APC49653.1"/>
    </source>
</evidence>
<keyword evidence="10" id="KW-0067">ATP-binding</keyword>
<keyword evidence="7 14" id="KW-0812">Transmembrane</keyword>
<evidence type="ECO:0000256" key="12">
    <source>
        <dbReference type="ARBA" id="ARBA00023012"/>
    </source>
</evidence>
<proteinExistence type="predicted"/>
<keyword evidence="6" id="KW-0808">Transferase</keyword>
<organism evidence="17 18">
    <name type="scientific">Virgibacillus halodenitrificans</name>
    <name type="common">Bacillus halodenitrificans</name>
    <dbReference type="NCBI Taxonomy" id="1482"/>
    <lineage>
        <taxon>Bacteria</taxon>
        <taxon>Bacillati</taxon>
        <taxon>Bacillota</taxon>
        <taxon>Bacilli</taxon>
        <taxon>Bacillales</taxon>
        <taxon>Bacillaceae</taxon>
        <taxon>Virgibacillus</taxon>
    </lineage>
</organism>
<keyword evidence="5" id="KW-0597">Phosphoprotein</keyword>
<evidence type="ECO:0000256" key="3">
    <source>
        <dbReference type="ARBA" id="ARBA00012438"/>
    </source>
</evidence>
<dbReference type="EC" id="2.7.13.3" evidence="3"/>
<dbReference type="SMART" id="SM00387">
    <property type="entry name" value="HATPase_c"/>
    <property type="match status" value="1"/>
</dbReference>
<dbReference type="PROSITE" id="PS50109">
    <property type="entry name" value="HIS_KIN"/>
    <property type="match status" value="1"/>
</dbReference>
<dbReference type="PROSITE" id="PS50885">
    <property type="entry name" value="HAMP"/>
    <property type="match status" value="1"/>
</dbReference>
<sequence>MKTIRGKLTVYFLVFIILFQVTAISIFVSSNQLTNTYHDSFEQFLLLNSVAQKSEELYLRTKTVVTNADKENQASYFKAKKLLQKDKDRLTHLYADTPKIEIKNYMNLLETFIYESELTVGFTLQDDIEQYTTHLEETRITASYIQAAALEIIDVELTDYQAFYQNLQVRNNHFFVFIAFLFITTMMLAIFFALWFSRGITRPVQQLSHAAKQVAAGELRGEPVHIHTNDELKLLGDTFNHMRANIDELVTEIKDQSELDRLIKEMELKHLQNQINPHFLFNTLNTISKMAFLEDARSTSNLIDAVAALLRHSLGQIDKSVPLADEVAVVEDYFHIQKVRFSERVEFVLEMDEACLDIELPKLSLQPLVENAFIHGIEEKEDGGRISLNVYSSPSTVFVEIKDDGKGMPPERVRQILSLSEQELPTDEHAGHSTGLGLSNVIRRLQLFFQRTDVVKIESVMGEGTTIRLLLPKQKGEK</sequence>
<dbReference type="EMBL" id="CP017962">
    <property type="protein sequence ID" value="APC49653.1"/>
    <property type="molecule type" value="Genomic_DNA"/>
</dbReference>
<evidence type="ECO:0000256" key="11">
    <source>
        <dbReference type="ARBA" id="ARBA00022989"/>
    </source>
</evidence>
<evidence type="ECO:0000256" key="9">
    <source>
        <dbReference type="ARBA" id="ARBA00022777"/>
    </source>
</evidence>
<dbReference type="SUPFAM" id="SSF158472">
    <property type="entry name" value="HAMP domain-like"/>
    <property type="match status" value="1"/>
</dbReference>
<dbReference type="Proteomes" id="UP000182945">
    <property type="component" value="Chromosome"/>
</dbReference>
<accession>A0AAC9J2Z8</accession>
<keyword evidence="4" id="KW-1003">Cell membrane</keyword>
<dbReference type="InterPro" id="IPR036890">
    <property type="entry name" value="HATPase_C_sf"/>
</dbReference>
<evidence type="ECO:0000256" key="8">
    <source>
        <dbReference type="ARBA" id="ARBA00022741"/>
    </source>
</evidence>
<keyword evidence="11 14" id="KW-1133">Transmembrane helix</keyword>
<dbReference type="KEGG" id="vhl:BME96_16285"/>
<dbReference type="PRINTS" id="PR00344">
    <property type="entry name" value="BCTRLSENSOR"/>
</dbReference>
<dbReference type="Gene3D" id="3.30.565.10">
    <property type="entry name" value="Histidine kinase-like ATPase, C-terminal domain"/>
    <property type="match status" value="1"/>
</dbReference>
<evidence type="ECO:0000256" key="4">
    <source>
        <dbReference type="ARBA" id="ARBA00022475"/>
    </source>
</evidence>
<comment type="catalytic activity">
    <reaction evidence="1">
        <text>ATP + protein L-histidine = ADP + protein N-phospho-L-histidine.</text>
        <dbReference type="EC" id="2.7.13.3"/>
    </reaction>
</comment>
<dbReference type="Pfam" id="PF06580">
    <property type="entry name" value="His_kinase"/>
    <property type="match status" value="1"/>
</dbReference>
<dbReference type="GO" id="GO:0000155">
    <property type="term" value="F:phosphorelay sensor kinase activity"/>
    <property type="evidence" value="ECO:0007669"/>
    <property type="project" value="InterPro"/>
</dbReference>
<dbReference type="SUPFAM" id="SSF55874">
    <property type="entry name" value="ATPase domain of HSP90 chaperone/DNA topoisomerase II/histidine kinase"/>
    <property type="match status" value="1"/>
</dbReference>
<dbReference type="RefSeq" id="WP_071649657.1">
    <property type="nucleotide sequence ID" value="NZ_CP017962.1"/>
</dbReference>